<evidence type="ECO:0000313" key="1">
    <source>
        <dbReference type="EMBL" id="BAE88877.1"/>
    </source>
</evidence>
<sequence length="29" mass="3623">MHVRWSYSNTLYPLNRFSASRTFYLRSLR</sequence>
<reference evidence="1" key="1">
    <citation type="journal article" date="2007" name="PLoS Biol.">
        <title>Rate of evolution in brain-expressed genes in humans and other primates.</title>
        <authorList>
            <person name="Wang H.-Y."/>
            <person name="Chien H.-C."/>
            <person name="Osada N."/>
            <person name="Hashimoto K."/>
            <person name="Sugano S."/>
            <person name="Gojobori T."/>
            <person name="Chou C.-K."/>
            <person name="Tsai S.-F."/>
            <person name="Wu C.-I."/>
            <person name="Shen C.-K.J."/>
        </authorList>
    </citation>
    <scope>NUCLEOTIDE SEQUENCE</scope>
</reference>
<dbReference type="AlphaFoldDB" id="I7GKS7"/>
<protein>
    <submittedName>
        <fullName evidence="1">Macaca fascicularis brain cDNA clone: QtrA-17573, similar to human paraoxonase 2 (PON2), mRNA, RefSeq: NM_000305.1</fullName>
    </submittedName>
</protein>
<accession>I7GKS7</accession>
<proteinExistence type="evidence at transcript level"/>
<name>I7GKS7_MACFA</name>
<dbReference type="EMBL" id="AB171814">
    <property type="protein sequence ID" value="BAE88877.1"/>
    <property type="molecule type" value="mRNA"/>
</dbReference>
<organism evidence="1">
    <name type="scientific">Macaca fascicularis</name>
    <name type="common">Crab-eating macaque</name>
    <name type="synonym">Cynomolgus monkey</name>
    <dbReference type="NCBI Taxonomy" id="9541"/>
    <lineage>
        <taxon>Eukaryota</taxon>
        <taxon>Metazoa</taxon>
        <taxon>Chordata</taxon>
        <taxon>Craniata</taxon>
        <taxon>Vertebrata</taxon>
        <taxon>Euteleostomi</taxon>
        <taxon>Mammalia</taxon>
        <taxon>Eutheria</taxon>
        <taxon>Euarchontoglires</taxon>
        <taxon>Primates</taxon>
        <taxon>Haplorrhini</taxon>
        <taxon>Catarrhini</taxon>
        <taxon>Cercopithecidae</taxon>
        <taxon>Cercopithecinae</taxon>
        <taxon>Macaca</taxon>
    </lineage>
</organism>